<feature type="compositionally biased region" description="Pro residues" evidence="1">
    <location>
        <begin position="98"/>
        <end position="109"/>
    </location>
</feature>
<dbReference type="AlphaFoldDB" id="A0A348HEJ1"/>
<keyword evidence="3" id="KW-1185">Reference proteome</keyword>
<dbReference type="OrthoDB" id="5641137at2"/>
<feature type="region of interest" description="Disordered" evidence="1">
    <location>
        <begin position="85"/>
        <end position="109"/>
    </location>
</feature>
<evidence type="ECO:0000313" key="2">
    <source>
        <dbReference type="EMBL" id="BBG30043.1"/>
    </source>
</evidence>
<protein>
    <submittedName>
        <fullName evidence="2">Uncharacterized protein conserved in bacteria</fullName>
    </submittedName>
</protein>
<name>A0A348HEJ1_9GAMM</name>
<dbReference type="STRING" id="1123510.GCA_000620025_00276"/>
<dbReference type="EMBL" id="AP018933">
    <property type="protein sequence ID" value="BBG30043.1"/>
    <property type="molecule type" value="Genomic_DNA"/>
</dbReference>
<evidence type="ECO:0000256" key="1">
    <source>
        <dbReference type="SAM" id="MobiDB-lite"/>
    </source>
</evidence>
<dbReference type="RefSeq" id="WP_027705655.1">
    <property type="nucleotide sequence ID" value="NZ_AP018933.1"/>
</dbReference>
<sequence>MAATTTLYRILFHQQNEVWELYARELYQSDLWGFIEVGDFVFADRSKVVIDPTTDKLRHSFEGVQRSFIPLNMVLRIDEVEREGTPRAVRSTGKIAPFPMPPGGPRQDD</sequence>
<accession>A0A348HEJ1</accession>
<proteinExistence type="predicted"/>
<dbReference type="Pfam" id="PF08850">
    <property type="entry name" value="DUF1820"/>
    <property type="match status" value="1"/>
</dbReference>
<dbReference type="Proteomes" id="UP000267342">
    <property type="component" value="Chromosome"/>
</dbReference>
<dbReference type="KEGG" id="zpl:ZBT109_1283"/>
<reference evidence="2 3" key="1">
    <citation type="submission" date="2018-09" db="EMBL/GenBank/DDBJ databases">
        <title>Zymobacter palmae IAM14233 (=T109) whole genome analysis.</title>
        <authorList>
            <person name="Yanase H."/>
        </authorList>
    </citation>
    <scope>NUCLEOTIDE SEQUENCE [LARGE SCALE GENOMIC DNA]</scope>
    <source>
        <strain evidence="2 3">IAM14233</strain>
    </source>
</reference>
<evidence type="ECO:0000313" key="3">
    <source>
        <dbReference type="Proteomes" id="UP000267342"/>
    </source>
</evidence>
<gene>
    <name evidence="2" type="ORF">ZBT109_1283</name>
</gene>
<organism evidence="2 3">
    <name type="scientific">Zymobacter palmae</name>
    <dbReference type="NCBI Taxonomy" id="33074"/>
    <lineage>
        <taxon>Bacteria</taxon>
        <taxon>Pseudomonadati</taxon>
        <taxon>Pseudomonadota</taxon>
        <taxon>Gammaproteobacteria</taxon>
        <taxon>Oceanospirillales</taxon>
        <taxon>Halomonadaceae</taxon>
        <taxon>Zymobacter group</taxon>
        <taxon>Zymobacter</taxon>
    </lineage>
</organism>
<dbReference type="InterPro" id="IPR014949">
    <property type="entry name" value="DUF1820"/>
</dbReference>